<dbReference type="FunCoup" id="F2UCI1">
    <property type="interactions" value="103"/>
</dbReference>
<protein>
    <submittedName>
        <fullName evidence="2">Uncharacterized protein</fullName>
    </submittedName>
</protein>
<keyword evidence="3" id="KW-1185">Reference proteome</keyword>
<dbReference type="EMBL" id="GL832968">
    <property type="protein sequence ID" value="EGD74288.1"/>
    <property type="molecule type" value="Genomic_DNA"/>
</dbReference>
<dbReference type="GO" id="GO:0005576">
    <property type="term" value="C:extracellular region"/>
    <property type="evidence" value="ECO:0007669"/>
    <property type="project" value="InterPro"/>
</dbReference>
<dbReference type="RefSeq" id="XP_004993188.1">
    <property type="nucleotide sequence ID" value="XM_004993131.1"/>
</dbReference>
<feature type="signal peptide" evidence="1">
    <location>
        <begin position="1"/>
        <end position="21"/>
    </location>
</feature>
<dbReference type="InParanoid" id="F2UCI1"/>
<organism evidence="3">
    <name type="scientific">Salpingoeca rosetta (strain ATCC 50818 / BSB-021)</name>
    <dbReference type="NCBI Taxonomy" id="946362"/>
    <lineage>
        <taxon>Eukaryota</taxon>
        <taxon>Choanoflagellata</taxon>
        <taxon>Craspedida</taxon>
        <taxon>Salpingoecidae</taxon>
        <taxon>Salpingoeca</taxon>
    </lineage>
</organism>
<reference evidence="2" key="1">
    <citation type="submission" date="2009-08" db="EMBL/GenBank/DDBJ databases">
        <title>Annotation of Salpingoeca rosetta.</title>
        <authorList>
            <consortium name="The Broad Institute Genome Sequencing Platform"/>
            <person name="Russ C."/>
            <person name="Cuomo C."/>
            <person name="Burger G."/>
            <person name="Gray M.W."/>
            <person name="Holland P.W.H."/>
            <person name="King N."/>
            <person name="Lang F.B.F."/>
            <person name="Roger A.J."/>
            <person name="Ruiz-Trillo I."/>
            <person name="Young S.K."/>
            <person name="Zeng Q."/>
            <person name="Gargeya S."/>
            <person name="Alvarado L."/>
            <person name="Berlin A."/>
            <person name="Chapman S.B."/>
            <person name="Chen Z."/>
            <person name="Freedman E."/>
            <person name="Gellesch M."/>
            <person name="Goldberg J."/>
            <person name="Griggs A."/>
            <person name="Gujja S."/>
            <person name="Heilman E."/>
            <person name="Heiman D."/>
            <person name="Howarth C."/>
            <person name="Mehta T."/>
            <person name="Neiman D."/>
            <person name="Pearson M."/>
            <person name="Roberts A."/>
            <person name="Saif S."/>
            <person name="Shea T."/>
            <person name="Shenoy N."/>
            <person name="Sisk P."/>
            <person name="Stolte C."/>
            <person name="Sykes S."/>
            <person name="White J."/>
            <person name="Yandava C."/>
            <person name="Haas B."/>
            <person name="Nusbaum C."/>
            <person name="Birren B."/>
        </authorList>
    </citation>
    <scope>NUCLEOTIDE SEQUENCE [LARGE SCALE GENOMIC DNA]</scope>
    <source>
        <strain evidence="2">ATCC 50818</strain>
    </source>
</reference>
<gene>
    <name evidence="2" type="ORF">PTSG_06297</name>
</gene>
<dbReference type="OrthoDB" id="6084362at2759"/>
<evidence type="ECO:0000313" key="3">
    <source>
        <dbReference type="Proteomes" id="UP000007799"/>
    </source>
</evidence>
<dbReference type="PROSITE" id="PS51257">
    <property type="entry name" value="PROKAR_LIPOPROTEIN"/>
    <property type="match status" value="1"/>
</dbReference>
<dbReference type="Proteomes" id="UP000007799">
    <property type="component" value="Unassembled WGS sequence"/>
</dbReference>
<dbReference type="GeneID" id="16073763"/>
<accession>F2UCI1</accession>
<dbReference type="PANTHER" id="PTHR10697:SF1">
    <property type="entry name" value="MAMMALIAN EPENDYMIN-RELATED PROTEIN 1"/>
    <property type="match status" value="1"/>
</dbReference>
<keyword evidence="1" id="KW-0732">Signal</keyword>
<feature type="chain" id="PRO_5003287371" evidence="1">
    <location>
        <begin position="22"/>
        <end position="206"/>
    </location>
</feature>
<dbReference type="Pfam" id="PF00811">
    <property type="entry name" value="Ependymin"/>
    <property type="match status" value="1"/>
</dbReference>
<dbReference type="GO" id="GO:0007160">
    <property type="term" value="P:cell-matrix adhesion"/>
    <property type="evidence" value="ECO:0007669"/>
    <property type="project" value="InterPro"/>
</dbReference>
<dbReference type="AlphaFoldDB" id="F2UCI1"/>
<dbReference type="KEGG" id="sre:PTSG_06297"/>
<evidence type="ECO:0000256" key="1">
    <source>
        <dbReference type="SAM" id="SignalP"/>
    </source>
</evidence>
<dbReference type="OMA" id="FSYDAFE"/>
<sequence length="206" mass="23949">MKVAVVLAALALLGCTALASAQQKCKMPQQWEARSTRFDPNRRPYHQHSSEYRTWGRYAYDGVNKRKWMLDMVVRGDIDHKRFMVLELYEEQEAYVTDLDTQECRVYNLTIPFHRHDINDDAEFIGYEILGSGEDSIQLSQWFTPNATYHGERSTDYQTFTMDCVPVRDDHYAAATGFHYEEFSDVTIGISDPNVFIPNPACKIEW</sequence>
<name>F2UCI1_SALR5</name>
<proteinExistence type="predicted"/>
<dbReference type="InterPro" id="IPR001299">
    <property type="entry name" value="Ependymin"/>
</dbReference>
<dbReference type="PANTHER" id="PTHR10697">
    <property type="entry name" value="MAMMALIAN EPENDYMIN-RELATED PROTEIN 1"/>
    <property type="match status" value="1"/>
</dbReference>
<evidence type="ECO:0000313" key="2">
    <source>
        <dbReference type="EMBL" id="EGD74288.1"/>
    </source>
</evidence>
<dbReference type="GO" id="GO:0005509">
    <property type="term" value="F:calcium ion binding"/>
    <property type="evidence" value="ECO:0007669"/>
    <property type="project" value="InterPro"/>
</dbReference>
<dbReference type="GO" id="GO:0005764">
    <property type="term" value="C:lysosome"/>
    <property type="evidence" value="ECO:0007669"/>
    <property type="project" value="TreeGrafter"/>
</dbReference>